<dbReference type="Pfam" id="PF00664">
    <property type="entry name" value="ABC_membrane"/>
    <property type="match status" value="2"/>
</dbReference>
<accession>A0A2J6TTI2</accession>
<keyword evidence="8 10" id="KW-0472">Membrane</keyword>
<keyword evidence="14" id="KW-1185">Reference proteome</keyword>
<feature type="domain" description="ABC transmembrane type-1" evidence="12">
    <location>
        <begin position="601"/>
        <end position="887"/>
    </location>
</feature>
<evidence type="ECO:0000256" key="8">
    <source>
        <dbReference type="ARBA" id="ARBA00023136"/>
    </source>
</evidence>
<feature type="transmembrane region" description="Helical" evidence="10">
    <location>
        <begin position="826"/>
        <end position="847"/>
    </location>
</feature>
<name>A0A2J6TTI2_9HELO</name>
<dbReference type="EMBL" id="KZ613745">
    <property type="protein sequence ID" value="PMD66325.1"/>
    <property type="molecule type" value="Genomic_DNA"/>
</dbReference>
<keyword evidence="7 10" id="KW-1133">Transmembrane helix</keyword>
<dbReference type="InParanoid" id="A0A2J6TTI2"/>
<evidence type="ECO:0000313" key="14">
    <source>
        <dbReference type="Proteomes" id="UP000235371"/>
    </source>
</evidence>
<dbReference type="CDD" id="cd18578">
    <property type="entry name" value="ABC_6TM_Pgp_ABCB1_D2_like"/>
    <property type="match status" value="1"/>
</dbReference>
<dbReference type="SMART" id="SM00382">
    <property type="entry name" value="AAA"/>
    <property type="match status" value="2"/>
</dbReference>
<evidence type="ECO:0000256" key="9">
    <source>
        <dbReference type="SAM" id="MobiDB-lite"/>
    </source>
</evidence>
<dbReference type="SUPFAM" id="SSF90123">
    <property type="entry name" value="ABC transporter transmembrane region"/>
    <property type="match status" value="2"/>
</dbReference>
<keyword evidence="4 10" id="KW-0812">Transmembrane</keyword>
<feature type="compositionally biased region" description="Basic and acidic residues" evidence="9">
    <location>
        <begin position="554"/>
        <end position="568"/>
    </location>
</feature>
<evidence type="ECO:0000256" key="3">
    <source>
        <dbReference type="ARBA" id="ARBA00007577"/>
    </source>
</evidence>
<dbReference type="GO" id="GO:0005524">
    <property type="term" value="F:ATP binding"/>
    <property type="evidence" value="ECO:0007669"/>
    <property type="project" value="UniProtKB-KW"/>
</dbReference>
<evidence type="ECO:0000256" key="7">
    <source>
        <dbReference type="ARBA" id="ARBA00022989"/>
    </source>
</evidence>
<evidence type="ECO:0000256" key="10">
    <source>
        <dbReference type="SAM" id="Phobius"/>
    </source>
</evidence>
<dbReference type="InterPro" id="IPR017871">
    <property type="entry name" value="ABC_transporter-like_CS"/>
</dbReference>
<dbReference type="PANTHER" id="PTHR43394:SF18">
    <property type="entry name" value="ABC TRANSPORTER B FAMILY MEMBER 11-LIKE"/>
    <property type="match status" value="1"/>
</dbReference>
<feature type="domain" description="ABC transporter" evidence="11">
    <location>
        <begin position="925"/>
        <end position="1175"/>
    </location>
</feature>
<feature type="transmembrane region" description="Helical" evidence="10">
    <location>
        <begin position="598"/>
        <end position="618"/>
    </location>
</feature>
<sequence>MLYLFIGRILLGYVGILGFRIASTRISASMRLAYLRALFNQPISVLDTLPPGQTAAIITTTTNILQVGISEKLSMFLQSVSLVVTALIVAFYYNWQLTLVTSSGLVFVMVFYCFTIPFLVKRLKEVEDADRMSASIANEVFESIRMVAACGAEEKMAKKYTGWVEESRRRGFLLSPLVAIQQAPVFFAVHTTFALSFWYAVKLYLALQIPSVTIIMIILTSIMTIVMSIGGIAGPVTSAAHAAGAASILFTIIDAPKPPTKGIEEMNASSEDIIFQNVDFVYPARYDLKVLDNLTLRFSARKVTAIVGPSGSGKSTIVGLLERWYELDGNLTDNAITLFFRSGTITVGNRNLREIDLKSWRSQIGLVQQEPFLFNDTISKNVEYGLVGTKWEHGTEKQKRKLVERACREAFADEFISRLPEGYNTVIGDAGIKLSAGQRQRVAIARSIVKQPRILILDEATSAVDIRSERIVQAALDRISKNRTTIMIAHRLSTIRKADNIVVLKKGKVVQQGTHEELFADTEGTYWGLAHAQKLSLGDDTPEINTLLDPEKQNGYRREEERFREQHEAVPSSESFSHDSKSGSFALFLWEQKFQWKCYGLMVFGALGVGVSFPFHAILFARLISLFNLWGQALQDQTNFWCLIFVFLAVGVAISHTVLGWSSNIVSFQITANYRKEYFQNTLAKQIPYYDQEENSVGALTSLMIGDPIQLQQLLGSNMAIVLIALFNIVGSIALSLYFGWKLTLLAICITMPIILFSGYLRIRYEVEFESMNHAVFAESSKFATEAIGAIRTVSSLTLEGTICRRFEELLENHAKNALKKARWSCFVFSLSDSISILCMAFILWYGGLLLSGHEYTPFNYLVVYLAVVQGSTSAGQSLSFGPNIASAFAAANRVRNMRPSIEDDTTSIAEELPLDSEKALGVTIEFSNVSFKYPTRDVAVLEQLNMSIEAGQFAAIVGPSGCGKTSIISLLERFYTPQRGNILSSGREIGKEPLSSYRSNISLVAQEAGLISGTICENILLGIPSAPFSSCESCSSKAKVELEARVHSACRAARIHDYIVSLPEGYETAVGAKGLALSGGQKQRIAIARALIRNPRLLLLDEATSNLDSETEKEVMEAFEQRTTGMTRIMVAHRLSTVQNADIIFVMGEGRVVEKGTHKELLGMKGRYWQMCQSQALDR</sequence>
<evidence type="ECO:0000259" key="11">
    <source>
        <dbReference type="PROSITE" id="PS50893"/>
    </source>
</evidence>
<feature type="transmembrane region" description="Helical" evidence="10">
    <location>
        <begin position="719"/>
        <end position="739"/>
    </location>
</feature>
<evidence type="ECO:0000256" key="5">
    <source>
        <dbReference type="ARBA" id="ARBA00022741"/>
    </source>
</evidence>
<dbReference type="FunFam" id="3.40.50.300:FF:000913">
    <property type="entry name" value="ABC multidrug transporter SitT"/>
    <property type="match status" value="1"/>
</dbReference>
<dbReference type="GO" id="GO:0015421">
    <property type="term" value="F:ABC-type oligopeptide transporter activity"/>
    <property type="evidence" value="ECO:0007669"/>
    <property type="project" value="TreeGrafter"/>
</dbReference>
<proteinExistence type="inferred from homology"/>
<evidence type="ECO:0000256" key="1">
    <source>
        <dbReference type="ARBA" id="ARBA00004141"/>
    </source>
</evidence>
<keyword evidence="6" id="KW-0067">ATP-binding</keyword>
<dbReference type="PROSITE" id="PS50929">
    <property type="entry name" value="ABC_TM1F"/>
    <property type="match status" value="2"/>
</dbReference>
<dbReference type="InterPro" id="IPR039421">
    <property type="entry name" value="Type_1_exporter"/>
</dbReference>
<evidence type="ECO:0000313" key="13">
    <source>
        <dbReference type="EMBL" id="PMD66325.1"/>
    </source>
</evidence>
<feature type="transmembrane region" description="Helical" evidence="10">
    <location>
        <begin position="99"/>
        <end position="120"/>
    </location>
</feature>
<dbReference type="PANTHER" id="PTHR43394">
    <property type="entry name" value="ATP-DEPENDENT PERMEASE MDL1, MITOCHONDRIAL"/>
    <property type="match status" value="1"/>
</dbReference>
<dbReference type="InterPro" id="IPR003439">
    <property type="entry name" value="ABC_transporter-like_ATP-bd"/>
</dbReference>
<comment type="subcellular location">
    <subcellularLocation>
        <location evidence="2">Endomembrane system</location>
    </subcellularLocation>
    <subcellularLocation>
        <location evidence="1">Membrane</location>
        <topology evidence="1">Multi-pass membrane protein</topology>
    </subcellularLocation>
</comment>
<evidence type="ECO:0000256" key="4">
    <source>
        <dbReference type="ARBA" id="ARBA00022692"/>
    </source>
</evidence>
<dbReference type="Gene3D" id="1.20.1560.10">
    <property type="entry name" value="ABC transporter type 1, transmembrane domain"/>
    <property type="match status" value="1"/>
</dbReference>
<feature type="transmembrane region" description="Helical" evidence="10">
    <location>
        <begin position="6"/>
        <end position="22"/>
    </location>
</feature>
<dbReference type="OrthoDB" id="6500128at2759"/>
<feature type="domain" description="ABC transporter" evidence="11">
    <location>
        <begin position="273"/>
        <end position="531"/>
    </location>
</feature>
<organism evidence="13 14">
    <name type="scientific">Hyaloscypha bicolor E</name>
    <dbReference type="NCBI Taxonomy" id="1095630"/>
    <lineage>
        <taxon>Eukaryota</taxon>
        <taxon>Fungi</taxon>
        <taxon>Dikarya</taxon>
        <taxon>Ascomycota</taxon>
        <taxon>Pezizomycotina</taxon>
        <taxon>Leotiomycetes</taxon>
        <taxon>Helotiales</taxon>
        <taxon>Hyaloscyphaceae</taxon>
        <taxon>Hyaloscypha</taxon>
        <taxon>Hyaloscypha bicolor</taxon>
    </lineage>
</organism>
<protein>
    <submittedName>
        <fullName evidence="13">ABC transporter-like protein</fullName>
    </submittedName>
</protein>
<dbReference type="GO" id="GO:0012505">
    <property type="term" value="C:endomembrane system"/>
    <property type="evidence" value="ECO:0007669"/>
    <property type="project" value="UniProtKB-SubCell"/>
</dbReference>
<dbReference type="RefSeq" id="XP_024743229.1">
    <property type="nucleotide sequence ID" value="XM_024873827.1"/>
</dbReference>
<feature type="transmembrane region" description="Helical" evidence="10">
    <location>
        <begin position="177"/>
        <end position="199"/>
    </location>
</feature>
<dbReference type="InterPro" id="IPR003593">
    <property type="entry name" value="AAA+_ATPase"/>
</dbReference>
<dbReference type="GO" id="GO:0090374">
    <property type="term" value="P:oligopeptide export from mitochondrion"/>
    <property type="evidence" value="ECO:0007669"/>
    <property type="project" value="TreeGrafter"/>
</dbReference>
<evidence type="ECO:0000256" key="2">
    <source>
        <dbReference type="ARBA" id="ARBA00004308"/>
    </source>
</evidence>
<dbReference type="Gene3D" id="3.40.50.300">
    <property type="entry name" value="P-loop containing nucleotide triphosphate hydrolases"/>
    <property type="match status" value="2"/>
</dbReference>
<comment type="similarity">
    <text evidence="3">Belongs to the ABC transporter superfamily. ABCB family. Multidrug resistance exporter (TC 3.A.1.201) subfamily.</text>
</comment>
<evidence type="ECO:0000256" key="6">
    <source>
        <dbReference type="ARBA" id="ARBA00022840"/>
    </source>
</evidence>
<keyword evidence="5" id="KW-0547">Nucleotide-binding</keyword>
<dbReference type="AlphaFoldDB" id="A0A2J6TTI2"/>
<dbReference type="InterPro" id="IPR011527">
    <property type="entry name" value="ABC1_TM_dom"/>
</dbReference>
<dbReference type="PROSITE" id="PS00211">
    <property type="entry name" value="ABC_TRANSPORTER_1"/>
    <property type="match status" value="2"/>
</dbReference>
<dbReference type="Proteomes" id="UP000235371">
    <property type="component" value="Unassembled WGS sequence"/>
</dbReference>
<dbReference type="InterPro" id="IPR036640">
    <property type="entry name" value="ABC1_TM_sf"/>
</dbReference>
<dbReference type="PROSITE" id="PS50893">
    <property type="entry name" value="ABC_TRANSPORTER_2"/>
    <property type="match status" value="2"/>
</dbReference>
<reference evidence="13 14" key="1">
    <citation type="submission" date="2016-04" db="EMBL/GenBank/DDBJ databases">
        <title>A degradative enzymes factory behind the ericoid mycorrhizal symbiosis.</title>
        <authorList>
            <consortium name="DOE Joint Genome Institute"/>
            <person name="Martino E."/>
            <person name="Morin E."/>
            <person name="Grelet G."/>
            <person name="Kuo A."/>
            <person name="Kohler A."/>
            <person name="Daghino S."/>
            <person name="Barry K."/>
            <person name="Choi C."/>
            <person name="Cichocki N."/>
            <person name="Clum A."/>
            <person name="Copeland A."/>
            <person name="Hainaut M."/>
            <person name="Haridas S."/>
            <person name="Labutti K."/>
            <person name="Lindquist E."/>
            <person name="Lipzen A."/>
            <person name="Khouja H.-R."/>
            <person name="Murat C."/>
            <person name="Ohm R."/>
            <person name="Olson A."/>
            <person name="Spatafora J."/>
            <person name="Veneault-Fourrey C."/>
            <person name="Henrissat B."/>
            <person name="Grigoriev I."/>
            <person name="Martin F."/>
            <person name="Perotto S."/>
        </authorList>
    </citation>
    <scope>NUCLEOTIDE SEQUENCE [LARGE SCALE GENOMIC DNA]</scope>
    <source>
        <strain evidence="13 14">E</strain>
    </source>
</reference>
<dbReference type="InterPro" id="IPR027417">
    <property type="entry name" value="P-loop_NTPase"/>
</dbReference>
<feature type="transmembrane region" description="Helical" evidence="10">
    <location>
        <begin position="73"/>
        <end position="93"/>
    </location>
</feature>
<dbReference type="GeneID" id="36581907"/>
<dbReference type="GO" id="GO:0016887">
    <property type="term" value="F:ATP hydrolysis activity"/>
    <property type="evidence" value="ECO:0007669"/>
    <property type="project" value="InterPro"/>
</dbReference>
<dbReference type="FunFam" id="3.40.50.300:FF:001530">
    <property type="entry name" value="ABC multidrug transporter (Eurofung)"/>
    <property type="match status" value="1"/>
</dbReference>
<feature type="transmembrane region" description="Helical" evidence="10">
    <location>
        <begin position="745"/>
        <end position="763"/>
    </location>
</feature>
<dbReference type="STRING" id="1095630.A0A2J6TTI2"/>
<dbReference type="Pfam" id="PF00005">
    <property type="entry name" value="ABC_tran"/>
    <property type="match status" value="2"/>
</dbReference>
<feature type="transmembrane region" description="Helical" evidence="10">
    <location>
        <begin position="205"/>
        <end position="226"/>
    </location>
</feature>
<feature type="domain" description="ABC transmembrane type-1" evidence="12">
    <location>
        <begin position="1"/>
        <end position="241"/>
    </location>
</feature>
<dbReference type="CDD" id="cd18577">
    <property type="entry name" value="ABC_6TM_Pgp_ABCB1_D1_like"/>
    <property type="match status" value="1"/>
</dbReference>
<evidence type="ECO:0000259" key="12">
    <source>
        <dbReference type="PROSITE" id="PS50929"/>
    </source>
</evidence>
<dbReference type="SUPFAM" id="SSF52540">
    <property type="entry name" value="P-loop containing nucleoside triphosphate hydrolases"/>
    <property type="match status" value="2"/>
</dbReference>
<feature type="transmembrane region" description="Helical" evidence="10">
    <location>
        <begin position="638"/>
        <end position="659"/>
    </location>
</feature>
<feature type="region of interest" description="Disordered" evidence="9">
    <location>
        <begin position="554"/>
        <end position="580"/>
    </location>
</feature>
<dbReference type="GO" id="GO:0005743">
    <property type="term" value="C:mitochondrial inner membrane"/>
    <property type="evidence" value="ECO:0007669"/>
    <property type="project" value="TreeGrafter"/>
</dbReference>
<gene>
    <name evidence="13" type="ORF">K444DRAFT_518020</name>
</gene>